<evidence type="ECO:0000256" key="1">
    <source>
        <dbReference type="SAM" id="MobiDB-lite"/>
    </source>
</evidence>
<comment type="caution">
    <text evidence="2">The sequence shown here is derived from an EMBL/GenBank/DDBJ whole genome shotgun (WGS) entry which is preliminary data.</text>
</comment>
<organism evidence="2 3">
    <name type="scientific">Zosterops borbonicus</name>
    <dbReference type="NCBI Taxonomy" id="364589"/>
    <lineage>
        <taxon>Eukaryota</taxon>
        <taxon>Metazoa</taxon>
        <taxon>Chordata</taxon>
        <taxon>Craniata</taxon>
        <taxon>Vertebrata</taxon>
        <taxon>Euteleostomi</taxon>
        <taxon>Archelosauria</taxon>
        <taxon>Archosauria</taxon>
        <taxon>Dinosauria</taxon>
        <taxon>Saurischia</taxon>
        <taxon>Theropoda</taxon>
        <taxon>Coelurosauria</taxon>
        <taxon>Aves</taxon>
        <taxon>Neognathae</taxon>
        <taxon>Neoaves</taxon>
        <taxon>Telluraves</taxon>
        <taxon>Australaves</taxon>
        <taxon>Passeriformes</taxon>
        <taxon>Sylvioidea</taxon>
        <taxon>Zosteropidae</taxon>
        <taxon>Zosterops</taxon>
    </lineage>
</organism>
<evidence type="ECO:0000313" key="3">
    <source>
        <dbReference type="Proteomes" id="UP000796761"/>
    </source>
</evidence>
<sequence length="121" mass="12314">DPKEDEEGAGPVTSSGAAAGPAVTSETMTSKAAVTAGGQEARKAAKATPTEATPTKDTPTNDTPSSAEAPPPLPQAKSPPAQATPPPETFERLFWLVAPSAEALRIWMDAVLTVTRSGGNF</sequence>
<name>A0A8K1DAG2_9PASS</name>
<proteinExistence type="predicted"/>
<gene>
    <name evidence="2" type="ORF">HGM15179_020297</name>
</gene>
<feature type="non-terminal residue" evidence="2">
    <location>
        <position position="121"/>
    </location>
</feature>
<dbReference type="Proteomes" id="UP000796761">
    <property type="component" value="Unassembled WGS sequence"/>
</dbReference>
<feature type="region of interest" description="Disordered" evidence="1">
    <location>
        <begin position="1"/>
        <end position="87"/>
    </location>
</feature>
<dbReference type="OrthoDB" id="6020705at2759"/>
<accession>A0A8K1DAG2</accession>
<protein>
    <submittedName>
        <fullName evidence="2">Uncharacterized protein</fullName>
    </submittedName>
</protein>
<feature type="compositionally biased region" description="Low complexity" evidence="1">
    <location>
        <begin position="46"/>
        <end position="64"/>
    </location>
</feature>
<dbReference type="AlphaFoldDB" id="A0A8K1DAG2"/>
<evidence type="ECO:0000313" key="2">
    <source>
        <dbReference type="EMBL" id="TRZ06811.1"/>
    </source>
</evidence>
<reference evidence="2" key="1">
    <citation type="submission" date="2019-04" db="EMBL/GenBank/DDBJ databases">
        <title>Genome assembly of Zosterops borbonicus 15179.</title>
        <authorList>
            <person name="Leroy T."/>
            <person name="Anselmetti Y."/>
            <person name="Tilak M.-K."/>
            <person name="Nabholz B."/>
        </authorList>
    </citation>
    <scope>NUCLEOTIDE SEQUENCE</scope>
    <source>
        <strain evidence="2">HGM_15179</strain>
        <tissue evidence="2">Muscle</tissue>
    </source>
</reference>
<dbReference type="EMBL" id="SWJQ01002163">
    <property type="protein sequence ID" value="TRZ06811.1"/>
    <property type="molecule type" value="Genomic_DNA"/>
</dbReference>
<keyword evidence="3" id="KW-1185">Reference proteome</keyword>